<proteinExistence type="predicted"/>
<feature type="domain" description="Bacterial bifunctional deaminase-reductase C-terminal" evidence="1">
    <location>
        <begin position="3"/>
        <end position="188"/>
    </location>
</feature>
<dbReference type="Gene3D" id="3.40.430.10">
    <property type="entry name" value="Dihydrofolate Reductase, subunit A"/>
    <property type="match status" value="1"/>
</dbReference>
<dbReference type="SUPFAM" id="SSF53597">
    <property type="entry name" value="Dihydrofolate reductase-like"/>
    <property type="match status" value="1"/>
</dbReference>
<keyword evidence="3" id="KW-1185">Reference proteome</keyword>
<evidence type="ECO:0000313" key="2">
    <source>
        <dbReference type="EMBL" id="UPT23203.1"/>
    </source>
</evidence>
<organism evidence="2 3">
    <name type="scientific">Thermobifida alba</name>
    <name type="common">Thermomonospora alba</name>
    <dbReference type="NCBI Taxonomy" id="53522"/>
    <lineage>
        <taxon>Bacteria</taxon>
        <taxon>Bacillati</taxon>
        <taxon>Actinomycetota</taxon>
        <taxon>Actinomycetes</taxon>
        <taxon>Streptosporangiales</taxon>
        <taxon>Nocardiopsidaceae</taxon>
        <taxon>Thermobifida</taxon>
    </lineage>
</organism>
<name>A0ABY4L691_THEAE</name>
<gene>
    <name evidence="2" type="ORF">FOF52_21520</name>
</gene>
<protein>
    <submittedName>
        <fullName evidence="2">Dihydrofolate reductase family protein</fullName>
    </submittedName>
</protein>
<dbReference type="InterPro" id="IPR050765">
    <property type="entry name" value="Riboflavin_Biosynth_HTPR"/>
</dbReference>
<sequence>MGTLTATTFLSLDGVMQAPGGPDEDREGGFDLGGWLAPYVDEDMNGRIAEWFARADAFLLGRRTYEIFAAYWPRVTDADDPVAGPLNTLPKYVASRTLDRAEWADTTLLADDLPARVAELKRRTAREVQVHGSGGLLRTLVAHDLVDEYRLWICPVLLGRGQRLFPEGTAPKALSLVDTATTGTGVVLHTYRPAGQVHTGEVGTAEP</sequence>
<evidence type="ECO:0000259" key="1">
    <source>
        <dbReference type="Pfam" id="PF01872"/>
    </source>
</evidence>
<dbReference type="Proteomes" id="UP000832041">
    <property type="component" value="Chromosome"/>
</dbReference>
<dbReference type="PANTHER" id="PTHR38011">
    <property type="entry name" value="DIHYDROFOLATE REDUCTASE FAMILY PROTEIN (AFU_ORTHOLOGUE AFUA_8G06820)"/>
    <property type="match status" value="1"/>
</dbReference>
<dbReference type="InterPro" id="IPR024072">
    <property type="entry name" value="DHFR-like_dom_sf"/>
</dbReference>
<reference evidence="2 3" key="1">
    <citation type="submission" date="2020-04" db="EMBL/GenBank/DDBJ databases">
        <title>Thermobifida alba genome sequencing and assembly.</title>
        <authorList>
            <person name="Luzics S."/>
            <person name="Horvath B."/>
            <person name="Nagy I."/>
            <person name="Toth A."/>
            <person name="Nagy I."/>
            <person name="Kukolya J."/>
        </authorList>
    </citation>
    <scope>NUCLEOTIDE SEQUENCE [LARGE SCALE GENOMIC DNA]</scope>
    <source>
        <strain evidence="2 3">DSM 43795</strain>
    </source>
</reference>
<accession>A0ABY4L691</accession>
<dbReference type="PANTHER" id="PTHR38011:SF2">
    <property type="entry name" value="BIFUNCTIONAL DEAMINASE-REDUCTASE DOMAIN PROTEIN"/>
    <property type="match status" value="1"/>
</dbReference>
<dbReference type="InterPro" id="IPR002734">
    <property type="entry name" value="RibDG_C"/>
</dbReference>
<dbReference type="Pfam" id="PF01872">
    <property type="entry name" value="RibD_C"/>
    <property type="match status" value="1"/>
</dbReference>
<dbReference type="EMBL" id="CP051627">
    <property type="protein sequence ID" value="UPT23203.1"/>
    <property type="molecule type" value="Genomic_DNA"/>
</dbReference>
<dbReference type="RefSeq" id="WP_248591729.1">
    <property type="nucleotide sequence ID" value="NZ_BAABEB010000018.1"/>
</dbReference>
<evidence type="ECO:0000313" key="3">
    <source>
        <dbReference type="Proteomes" id="UP000832041"/>
    </source>
</evidence>